<accession>A0A103Y8A0</accession>
<proteinExistence type="predicted"/>
<feature type="domain" description="Maturase MatK N-terminal" evidence="1">
    <location>
        <begin position="76"/>
        <end position="118"/>
    </location>
</feature>
<dbReference type="InterPro" id="IPR056777">
    <property type="entry name" value="Ycf2_N"/>
</dbReference>
<organism evidence="3 4">
    <name type="scientific">Cynara cardunculus var. scolymus</name>
    <name type="common">Globe artichoke</name>
    <name type="synonym">Cynara scolymus</name>
    <dbReference type="NCBI Taxonomy" id="59895"/>
    <lineage>
        <taxon>Eukaryota</taxon>
        <taxon>Viridiplantae</taxon>
        <taxon>Streptophyta</taxon>
        <taxon>Embryophyta</taxon>
        <taxon>Tracheophyta</taxon>
        <taxon>Spermatophyta</taxon>
        <taxon>Magnoliopsida</taxon>
        <taxon>eudicotyledons</taxon>
        <taxon>Gunneridae</taxon>
        <taxon>Pentapetalae</taxon>
        <taxon>asterids</taxon>
        <taxon>campanulids</taxon>
        <taxon>Asterales</taxon>
        <taxon>Asteraceae</taxon>
        <taxon>Carduoideae</taxon>
        <taxon>Cardueae</taxon>
        <taxon>Carduinae</taxon>
        <taxon>Cynara</taxon>
    </lineage>
</organism>
<name>A0A103Y8A0_CYNCS</name>
<comment type="caution">
    <text evidence="3">The sequence shown here is derived from an EMBL/GenBank/DDBJ whole genome shotgun (WGS) entry which is preliminary data.</text>
</comment>
<evidence type="ECO:0000313" key="3">
    <source>
        <dbReference type="EMBL" id="KVI04359.1"/>
    </source>
</evidence>
<feature type="non-terminal residue" evidence="3">
    <location>
        <position position="1"/>
    </location>
</feature>
<dbReference type="AlphaFoldDB" id="A0A103Y8A0"/>
<feature type="domain" description="Ycf2 N-terminal" evidence="2">
    <location>
        <begin position="9"/>
        <end position="75"/>
    </location>
</feature>
<evidence type="ECO:0000313" key="4">
    <source>
        <dbReference type="Proteomes" id="UP000243975"/>
    </source>
</evidence>
<reference evidence="3 4" key="1">
    <citation type="journal article" date="2016" name="Sci. Rep.">
        <title>The genome sequence of the outbreeding globe artichoke constructed de novo incorporating a phase-aware low-pass sequencing strategy of F1 progeny.</title>
        <authorList>
            <person name="Scaglione D."/>
            <person name="Reyes-Chin-Wo S."/>
            <person name="Acquadro A."/>
            <person name="Froenicke L."/>
            <person name="Portis E."/>
            <person name="Beitel C."/>
            <person name="Tirone M."/>
            <person name="Mauro R."/>
            <person name="Lo Monaco A."/>
            <person name="Mauromicale G."/>
            <person name="Faccioli P."/>
            <person name="Cattivelli L."/>
            <person name="Rieseberg L."/>
            <person name="Michelmore R."/>
            <person name="Lanteri S."/>
        </authorList>
    </citation>
    <scope>NUCLEOTIDE SEQUENCE [LARGE SCALE GENOMIC DNA]</scope>
    <source>
        <strain evidence="3">2C</strain>
    </source>
</reference>
<dbReference type="STRING" id="59895.A0A103Y8A0"/>
<sequence>MNLFIEGSEKRVRISCGNDLEEPKPKIVVFASNNIMEAVNQYRLIRNLIQIQHSTHRSDCNFEYGIQRDRITTENFPLSLRLISSLEKKVVVKSDNLRSIHSIFSFLEDNFLHLNYARRFKARPTTPRALIHKPVTGTNNIKKCNQRLLEKATPKIWDQKRLAMTIE</sequence>
<keyword evidence="4" id="KW-1185">Reference proteome</keyword>
<dbReference type="EMBL" id="LEKV01002207">
    <property type="protein sequence ID" value="KVI04359.1"/>
    <property type="molecule type" value="Genomic_DNA"/>
</dbReference>
<protein>
    <submittedName>
        <fullName evidence="3">Maturase MatK, N-terminal domain-containing protein</fullName>
    </submittedName>
</protein>
<dbReference type="InterPro" id="IPR024942">
    <property type="entry name" value="Maturase_MatK_N"/>
</dbReference>
<dbReference type="Proteomes" id="UP000243975">
    <property type="component" value="Unassembled WGS sequence"/>
</dbReference>
<dbReference type="Gramene" id="KVI04359">
    <property type="protein sequence ID" value="KVI04359"/>
    <property type="gene ID" value="Ccrd_017329"/>
</dbReference>
<dbReference type="Pfam" id="PF05695">
    <property type="entry name" value="Ycf2"/>
    <property type="match status" value="1"/>
</dbReference>
<evidence type="ECO:0000259" key="1">
    <source>
        <dbReference type="Pfam" id="PF01824"/>
    </source>
</evidence>
<evidence type="ECO:0000259" key="2">
    <source>
        <dbReference type="Pfam" id="PF05695"/>
    </source>
</evidence>
<dbReference type="Pfam" id="PF01824">
    <property type="entry name" value="MatK_N"/>
    <property type="match status" value="1"/>
</dbReference>
<gene>
    <name evidence="3" type="ORF">Ccrd_017329</name>
</gene>